<keyword evidence="14" id="KW-0233">DNA recombination</keyword>
<dbReference type="InterPro" id="IPR023780">
    <property type="entry name" value="Chromo_domain"/>
</dbReference>
<dbReference type="PROSITE" id="PS50878">
    <property type="entry name" value="RT_POL"/>
    <property type="match status" value="1"/>
</dbReference>
<dbReference type="GO" id="GO:0004190">
    <property type="term" value="F:aspartic-type endopeptidase activity"/>
    <property type="evidence" value="ECO:0007669"/>
    <property type="project" value="UniProtKB-KW"/>
</dbReference>
<dbReference type="Gene3D" id="1.10.340.70">
    <property type="match status" value="1"/>
</dbReference>
<dbReference type="Pfam" id="PF17407">
    <property type="entry name" value="Nrap_D6"/>
    <property type="match status" value="1"/>
</dbReference>
<evidence type="ECO:0000259" key="18">
    <source>
        <dbReference type="PROSITE" id="PS50878"/>
    </source>
</evidence>
<keyword evidence="7" id="KW-0255">Endonuclease</keyword>
<evidence type="ECO:0000259" key="19">
    <source>
        <dbReference type="PROSITE" id="PS50994"/>
    </source>
</evidence>
<dbReference type="CDD" id="cd01647">
    <property type="entry name" value="RT_LTR"/>
    <property type="match status" value="1"/>
</dbReference>
<dbReference type="InterPro" id="IPR056924">
    <property type="entry name" value="SH3_Tf2-1"/>
</dbReference>
<evidence type="ECO:0000256" key="16">
    <source>
        <dbReference type="SAM" id="MobiDB-lite"/>
    </source>
</evidence>
<dbReference type="Gene3D" id="3.30.70.270">
    <property type="match status" value="2"/>
</dbReference>
<dbReference type="Gene3D" id="3.30.420.10">
    <property type="entry name" value="Ribonuclease H-like superfamily/Ribonuclease H"/>
    <property type="match status" value="1"/>
</dbReference>
<dbReference type="Pfam" id="PF17405">
    <property type="entry name" value="Nrap_D4"/>
    <property type="match status" value="1"/>
</dbReference>
<dbReference type="GO" id="GO:0006508">
    <property type="term" value="P:proteolysis"/>
    <property type="evidence" value="ECO:0007669"/>
    <property type="project" value="UniProtKB-KW"/>
</dbReference>
<dbReference type="GO" id="GO:0015074">
    <property type="term" value="P:DNA integration"/>
    <property type="evidence" value="ECO:0007669"/>
    <property type="project" value="UniProtKB-KW"/>
</dbReference>
<comment type="caution">
    <text evidence="20">The sequence shown here is derived from an EMBL/GenBank/DDBJ whole genome shotgun (WGS) entry which is preliminary data.</text>
</comment>
<dbReference type="Pfam" id="PF17917">
    <property type="entry name" value="RT_RNaseH"/>
    <property type="match status" value="1"/>
</dbReference>
<evidence type="ECO:0000256" key="7">
    <source>
        <dbReference type="ARBA" id="ARBA00022759"/>
    </source>
</evidence>
<evidence type="ECO:0000256" key="1">
    <source>
        <dbReference type="ARBA" id="ARBA00022670"/>
    </source>
</evidence>
<evidence type="ECO:0000256" key="12">
    <source>
        <dbReference type="ARBA" id="ARBA00022932"/>
    </source>
</evidence>
<evidence type="ECO:0000256" key="2">
    <source>
        <dbReference type="ARBA" id="ARBA00022679"/>
    </source>
</evidence>
<dbReference type="InterPro" id="IPR041373">
    <property type="entry name" value="RT_RNaseH"/>
</dbReference>
<dbReference type="InterPro" id="IPR043502">
    <property type="entry name" value="DNA/RNA_pol_sf"/>
</dbReference>
<evidence type="ECO:0000259" key="17">
    <source>
        <dbReference type="PROSITE" id="PS50013"/>
    </source>
</evidence>
<dbReference type="PROSITE" id="PS50013">
    <property type="entry name" value="CHROMO_2"/>
    <property type="match status" value="1"/>
</dbReference>
<keyword evidence="6" id="KW-0064">Aspartyl protease</keyword>
<sequence>MAAKKVDALEERIEGEINQIKETVEERMSFMEGQVADLREMMKKMLEFQTQSAESDAKGSATKNTNSEIHREEEEVEIVEGSRGRPHLEPFQREERGGRYGERQGYGGMEPRGAGWEYRVLMGAGKRCLKIGEGILKGQGRAREDRETWGGPGTWERGNYGGLRGNGGNQKVRKLNMPIFEGEDAYGWVYKVERYFAANGLTEEEKLSAADCGAAGDEVSGYWRLWGDDGYWEGRNGKRNLQRSGDENSRHTSEGRLPSPGAGEYGCHPRDEVDANFGGNQNQLGHTTDGVGEGGGRKIVIQGDARPTKVGVSLKSLIKSIQEEGEGYLVELHRLEGVSVEDGGDIPLSVQPLIQEFEEVFQPPLGLPPPREQEHAITLREGVSPVSVRPYCYPQFQKDEIEKLIREILEAGIIRPNTSPFSSPVLLVKKKDGSWRFCVDYRALNKETVPDKFSIPVIDELLDELSGTVIFSKIDLKAGYHQIRMKKEDVPKTAFRTHEGHYEFLAMPFGLTNAPATFQALMNTIFKQYLRRFVLVFFDDILVYSRTEEEHWGHLKVLEVLQEHQLRANLKKCCFAQASVEYLGHVVSKEGVAADQSKIEAMLKWQLPKNLKELRGFLGLTGYYRRFVKGYSTIAWPLTEQLKKDGFLWGEAATTAFEQLKKAMTTVLVLALSDFTQAFIVKTDASGYELGAVLMQSHKPIAYFSQVLTARARLKSVYERELMTIVLAIQKWRPYLLGRHLIVRTDQRSLKYLLEQHMVTEEHQRWLSKLLGYDFEIQYRPGVENKAADALSRCMGELQTVAVSVPMMLDWKTIKQESAKDEALSKIRADLLKEEGSHSGYALEGERLLYHGRFVLPRTSVHIPQLLQEFHGTAVRGHSGVLKTYMRLAAELYWKCMHKDVEDMVSRCEVCQRNKYLAMSPGGLLQPLALSGRVWEEIFMDFIDGLPRSEGFTVILVVVDRLSKYAHFIPLRHPYTAVTLVSVFIREIVRLHGVLEAIVSDRDKVFLSHFWKELFRLQRTLLKRSTAYLPQTDGQTEVVNQSLETYLRCFASETPKLWAKWLSWAEYCTPVSSVEEYLEERDKTLEELKRHMLRAQQIMKQADGHRKDIQFEVGEKVFLKLRPYRQKSIANRRNEKLAPRYFGPYEVLEKIGAVAYRLKLPPTATINPVFHVSQVRRAIGDYATSSKLPGTLTDEMEIVLEPLELMEVRHKANGVTEVLIKWKNLPDYEATWEPYERMKRQFPDFHLEDKVVLWEGGNVRPVQRGPVQPVQRGPALFVYGRRKQAEPAREPAETLEGSGSWPLDAKVIEKTKVAFLLKICESFQDRWGMLCSATEDEVNVLMEGYAFSLKILHERSLLLLRNQAGNDSIKGKRYIDELFLCSQHASMINGLNGRYPTYGSVASKTLDFSHLFSSFLEEEAIELIVAYLFLGHFLTMFLRLMSNYDWTFSPLIIDINGDFTPQDEWEINENFLSTRKSSEENVQILEPAMFLATTYDKISEILKRMAAYARSSADLLTKLILQGQNGPYTWECLFRTPMNNYDAVVILHPDKLSYPQRLLFPSSISHGKHVIQGKAGEDFNPFIQLGGGAAQSFEDARSKLLVNFDPTLFFLEDLTEEFPETFKIWYDSLGGDAIGLTWDLKKRKRENEDESETEFIKKLKGVGEVGKGFVKSVYFLRAPKVQV</sequence>
<dbReference type="SUPFAM" id="SSF53098">
    <property type="entry name" value="Ribonuclease H-like"/>
    <property type="match status" value="1"/>
</dbReference>
<dbReference type="InterPro" id="IPR050951">
    <property type="entry name" value="Retrovirus_Pol_polyprotein"/>
</dbReference>
<dbReference type="InterPro" id="IPR035369">
    <property type="entry name" value="Nrap_D4"/>
</dbReference>
<dbReference type="GO" id="GO:0006310">
    <property type="term" value="P:DNA recombination"/>
    <property type="evidence" value="ECO:0007669"/>
    <property type="project" value="UniProtKB-KW"/>
</dbReference>
<dbReference type="InterPro" id="IPR043128">
    <property type="entry name" value="Rev_trsase/Diguanyl_cyclase"/>
</dbReference>
<dbReference type="EMBL" id="JAGYWB010000018">
    <property type="protein sequence ID" value="KAI0493308.1"/>
    <property type="molecule type" value="Genomic_DNA"/>
</dbReference>
<evidence type="ECO:0000256" key="5">
    <source>
        <dbReference type="ARBA" id="ARBA00022723"/>
    </source>
</evidence>
<proteinExistence type="predicted"/>
<dbReference type="Pfam" id="PF17406">
    <property type="entry name" value="Nrap_D5"/>
    <property type="match status" value="1"/>
</dbReference>
<keyword evidence="8" id="KW-0378">Hydrolase</keyword>
<keyword evidence="11" id="KW-0695">RNA-directed DNA polymerase</keyword>
<feature type="domain" description="Reverse transcriptase" evidence="18">
    <location>
        <begin position="409"/>
        <end position="587"/>
    </location>
</feature>
<dbReference type="GO" id="GO:0003887">
    <property type="term" value="F:DNA-directed DNA polymerase activity"/>
    <property type="evidence" value="ECO:0007669"/>
    <property type="project" value="UniProtKB-KW"/>
</dbReference>
<keyword evidence="9" id="KW-0460">Magnesium</keyword>
<evidence type="ECO:0000313" key="21">
    <source>
        <dbReference type="Proteomes" id="UP000829196"/>
    </source>
</evidence>
<dbReference type="InterPro" id="IPR000953">
    <property type="entry name" value="Chromo/chromo_shadow_dom"/>
</dbReference>
<dbReference type="FunFam" id="3.10.10.10:FF:000007">
    <property type="entry name" value="Retrovirus-related Pol polyprotein from transposon 17.6-like Protein"/>
    <property type="match status" value="1"/>
</dbReference>
<dbReference type="GO" id="GO:0003964">
    <property type="term" value="F:RNA-directed DNA polymerase activity"/>
    <property type="evidence" value="ECO:0007669"/>
    <property type="project" value="UniProtKB-KW"/>
</dbReference>
<gene>
    <name evidence="20" type="ORF">KFK09_027585</name>
</gene>
<dbReference type="InterPro" id="IPR035371">
    <property type="entry name" value="Nrap_D6"/>
</dbReference>
<dbReference type="Gene3D" id="3.10.20.370">
    <property type="match status" value="1"/>
</dbReference>
<dbReference type="FunFam" id="3.30.70.270:FF:000020">
    <property type="entry name" value="Transposon Tf2-6 polyprotein-like Protein"/>
    <property type="match status" value="1"/>
</dbReference>
<dbReference type="Pfam" id="PF24626">
    <property type="entry name" value="SH3_Tf2-1"/>
    <property type="match status" value="1"/>
</dbReference>
<keyword evidence="2" id="KW-0808">Transferase</keyword>
<feature type="region of interest" description="Disordered" evidence="16">
    <location>
        <begin position="49"/>
        <end position="83"/>
    </location>
</feature>
<dbReference type="InterPro" id="IPR036397">
    <property type="entry name" value="RNaseH_sf"/>
</dbReference>
<dbReference type="Proteomes" id="UP000829196">
    <property type="component" value="Unassembled WGS sequence"/>
</dbReference>
<evidence type="ECO:0000256" key="14">
    <source>
        <dbReference type="ARBA" id="ARBA00023172"/>
    </source>
</evidence>
<dbReference type="OrthoDB" id="10251401at2759"/>
<keyword evidence="4" id="KW-0540">Nuclease</keyword>
<dbReference type="Pfam" id="PF17921">
    <property type="entry name" value="Integrase_H2C2"/>
    <property type="match status" value="1"/>
</dbReference>
<evidence type="ECO:0000256" key="13">
    <source>
        <dbReference type="ARBA" id="ARBA00023125"/>
    </source>
</evidence>
<dbReference type="PROSITE" id="PS50994">
    <property type="entry name" value="INTEGRASE"/>
    <property type="match status" value="1"/>
</dbReference>
<name>A0A8T3AAZ9_DENNO</name>
<evidence type="ECO:0000256" key="11">
    <source>
        <dbReference type="ARBA" id="ARBA00022918"/>
    </source>
</evidence>
<feature type="region of interest" description="Disordered" evidence="16">
    <location>
        <begin position="142"/>
        <end position="162"/>
    </location>
</feature>
<evidence type="ECO:0000256" key="6">
    <source>
        <dbReference type="ARBA" id="ARBA00022750"/>
    </source>
</evidence>
<dbReference type="InterPro" id="IPR041588">
    <property type="entry name" value="Integrase_H2C2"/>
</dbReference>
<dbReference type="Gene3D" id="3.10.10.10">
    <property type="entry name" value="HIV Type 1 Reverse Transcriptase, subunit A, domain 1"/>
    <property type="match status" value="1"/>
</dbReference>
<keyword evidence="21" id="KW-1185">Reference proteome</keyword>
<keyword evidence="10" id="KW-0229">DNA integration</keyword>
<keyword evidence="15" id="KW-0175">Coiled coil</keyword>
<evidence type="ECO:0000256" key="3">
    <source>
        <dbReference type="ARBA" id="ARBA00022695"/>
    </source>
</evidence>
<organism evidence="20 21">
    <name type="scientific">Dendrobium nobile</name>
    <name type="common">Orchid</name>
    <dbReference type="NCBI Taxonomy" id="94219"/>
    <lineage>
        <taxon>Eukaryota</taxon>
        <taxon>Viridiplantae</taxon>
        <taxon>Streptophyta</taxon>
        <taxon>Embryophyta</taxon>
        <taxon>Tracheophyta</taxon>
        <taxon>Spermatophyta</taxon>
        <taxon>Magnoliopsida</taxon>
        <taxon>Liliopsida</taxon>
        <taxon>Asparagales</taxon>
        <taxon>Orchidaceae</taxon>
        <taxon>Epidendroideae</taxon>
        <taxon>Malaxideae</taxon>
        <taxon>Dendrobiinae</taxon>
        <taxon>Dendrobium</taxon>
    </lineage>
</organism>
<dbReference type="InterPro" id="IPR000477">
    <property type="entry name" value="RT_dom"/>
</dbReference>
<dbReference type="PANTHER" id="PTHR37984:SF5">
    <property type="entry name" value="PROTEIN NYNRIN-LIKE"/>
    <property type="match status" value="1"/>
</dbReference>
<dbReference type="Gene3D" id="2.40.50.40">
    <property type="match status" value="1"/>
</dbReference>
<evidence type="ECO:0000256" key="9">
    <source>
        <dbReference type="ARBA" id="ARBA00022842"/>
    </source>
</evidence>
<dbReference type="Pfam" id="PF00385">
    <property type="entry name" value="Chromo"/>
    <property type="match status" value="1"/>
</dbReference>
<keyword evidence="13" id="KW-0238">DNA-binding</keyword>
<dbReference type="GO" id="GO:0046872">
    <property type="term" value="F:metal ion binding"/>
    <property type="evidence" value="ECO:0007669"/>
    <property type="project" value="UniProtKB-KW"/>
</dbReference>
<evidence type="ECO:0000256" key="10">
    <source>
        <dbReference type="ARBA" id="ARBA00022908"/>
    </source>
</evidence>
<dbReference type="InterPro" id="IPR016197">
    <property type="entry name" value="Chromo-like_dom_sf"/>
</dbReference>
<keyword evidence="12" id="KW-0239">DNA-directed DNA polymerase</keyword>
<dbReference type="PANTHER" id="PTHR37984">
    <property type="entry name" value="PROTEIN CBG26694"/>
    <property type="match status" value="1"/>
</dbReference>
<dbReference type="SUPFAM" id="SSF56672">
    <property type="entry name" value="DNA/RNA polymerases"/>
    <property type="match status" value="1"/>
</dbReference>
<keyword evidence="5" id="KW-0479">Metal-binding</keyword>
<feature type="compositionally biased region" description="Basic and acidic residues" evidence="16">
    <location>
        <begin position="244"/>
        <end position="254"/>
    </location>
</feature>
<dbReference type="InterPro" id="IPR035370">
    <property type="entry name" value="Nrap_D5"/>
</dbReference>
<dbReference type="GO" id="GO:0003677">
    <property type="term" value="F:DNA binding"/>
    <property type="evidence" value="ECO:0007669"/>
    <property type="project" value="UniProtKB-KW"/>
</dbReference>
<protein>
    <submittedName>
        <fullName evidence="20">Uncharacterized protein</fullName>
    </submittedName>
</protein>
<feature type="domain" description="Chromo" evidence="17">
    <location>
        <begin position="1194"/>
        <end position="1244"/>
    </location>
</feature>
<keyword evidence="3" id="KW-0548">Nucleotidyltransferase</keyword>
<evidence type="ECO:0000313" key="20">
    <source>
        <dbReference type="EMBL" id="KAI0493308.1"/>
    </source>
</evidence>
<evidence type="ECO:0000256" key="4">
    <source>
        <dbReference type="ARBA" id="ARBA00022722"/>
    </source>
</evidence>
<feature type="region of interest" description="Disordered" evidence="16">
    <location>
        <begin position="237"/>
        <end position="298"/>
    </location>
</feature>
<feature type="domain" description="Integrase catalytic" evidence="19">
    <location>
        <begin position="923"/>
        <end position="1048"/>
    </location>
</feature>
<dbReference type="GO" id="GO:0004519">
    <property type="term" value="F:endonuclease activity"/>
    <property type="evidence" value="ECO:0007669"/>
    <property type="project" value="UniProtKB-KW"/>
</dbReference>
<reference evidence="20" key="1">
    <citation type="journal article" date="2022" name="Front. Genet.">
        <title>Chromosome-Scale Assembly of the Dendrobium nobile Genome Provides Insights Into the Molecular Mechanism of the Biosynthesis of the Medicinal Active Ingredient of Dendrobium.</title>
        <authorList>
            <person name="Xu Q."/>
            <person name="Niu S.-C."/>
            <person name="Li K.-L."/>
            <person name="Zheng P.-J."/>
            <person name="Zhang X.-J."/>
            <person name="Jia Y."/>
            <person name="Liu Y."/>
            <person name="Niu Y.-X."/>
            <person name="Yu L.-H."/>
            <person name="Chen D.-F."/>
            <person name="Zhang G.-Q."/>
        </authorList>
    </citation>
    <scope>NUCLEOTIDE SEQUENCE</scope>
    <source>
        <tissue evidence="20">Leaf</tissue>
    </source>
</reference>
<evidence type="ECO:0000256" key="15">
    <source>
        <dbReference type="SAM" id="Coils"/>
    </source>
</evidence>
<keyword evidence="1" id="KW-0645">Protease</keyword>
<dbReference type="SMART" id="SM00298">
    <property type="entry name" value="CHROMO"/>
    <property type="match status" value="1"/>
</dbReference>
<dbReference type="Pfam" id="PF00078">
    <property type="entry name" value="RVT_1"/>
    <property type="match status" value="1"/>
</dbReference>
<evidence type="ECO:0000256" key="8">
    <source>
        <dbReference type="ARBA" id="ARBA00022801"/>
    </source>
</evidence>
<accession>A0A8T3AAZ9</accession>
<dbReference type="InterPro" id="IPR001584">
    <property type="entry name" value="Integrase_cat-core"/>
</dbReference>
<feature type="coiled-coil region" evidence="15">
    <location>
        <begin position="6"/>
        <end position="41"/>
    </location>
</feature>
<dbReference type="CDD" id="cd09274">
    <property type="entry name" value="RNase_HI_RT_Ty3"/>
    <property type="match status" value="1"/>
</dbReference>
<dbReference type="SMR" id="A0A8T3AAZ9"/>
<dbReference type="SUPFAM" id="SSF54160">
    <property type="entry name" value="Chromo domain-like"/>
    <property type="match status" value="1"/>
</dbReference>
<dbReference type="InterPro" id="IPR012337">
    <property type="entry name" value="RNaseH-like_sf"/>
</dbReference>